<dbReference type="KEGG" id="mgm:Mmc1_1813"/>
<dbReference type="GO" id="GO:0008081">
    <property type="term" value="F:phosphoric diester hydrolase activity"/>
    <property type="evidence" value="ECO:0007669"/>
    <property type="project" value="UniProtKB-ARBA"/>
</dbReference>
<dbReference type="InterPro" id="IPR011006">
    <property type="entry name" value="CheY-like_superfamily"/>
</dbReference>
<dbReference type="PROSITE" id="PS50110">
    <property type="entry name" value="RESPONSE_REGULATORY"/>
    <property type="match status" value="1"/>
</dbReference>
<dbReference type="SUPFAM" id="SSF109604">
    <property type="entry name" value="HD-domain/PDEase-like"/>
    <property type="match status" value="1"/>
</dbReference>
<gene>
    <name evidence="5" type="ordered locus">Mmc1_1813</name>
</gene>
<dbReference type="Gene3D" id="3.40.50.2300">
    <property type="match status" value="1"/>
</dbReference>
<dbReference type="InterPro" id="IPR001789">
    <property type="entry name" value="Sig_transdc_resp-reg_receiver"/>
</dbReference>
<dbReference type="PANTHER" id="PTHR45228:SF9">
    <property type="entry name" value="3'3'-CGAMP-SPECIFIC PHOSPHODIESTERASE 2"/>
    <property type="match status" value="1"/>
</dbReference>
<dbReference type="Pfam" id="PF13487">
    <property type="entry name" value="HD_5"/>
    <property type="match status" value="1"/>
</dbReference>
<accession>A0L8M8</accession>
<evidence type="ECO:0000256" key="2">
    <source>
        <dbReference type="SAM" id="MobiDB-lite"/>
    </source>
</evidence>
<name>A0L8M8_MAGMM</name>
<reference evidence="6" key="1">
    <citation type="journal article" date="2009" name="Appl. Environ. Microbiol.">
        <title>Complete genome sequence of the chemolithoautotrophic marine magnetotactic coccus strain MC-1.</title>
        <authorList>
            <person name="Schubbe S."/>
            <person name="Williams T.J."/>
            <person name="Xie G."/>
            <person name="Kiss H.E."/>
            <person name="Brettin T.S."/>
            <person name="Martinez D."/>
            <person name="Ross C.A."/>
            <person name="Schuler D."/>
            <person name="Cox B.L."/>
            <person name="Nealson K.H."/>
            <person name="Bazylinski D.A."/>
        </authorList>
    </citation>
    <scope>NUCLEOTIDE SEQUENCE [LARGE SCALE GENOMIC DNA]</scope>
    <source>
        <strain evidence="6">ATCC BAA-1437 / JCM 17883 / MC-1</strain>
    </source>
</reference>
<proteinExistence type="predicted"/>
<dbReference type="GO" id="GO:0000160">
    <property type="term" value="P:phosphorelay signal transduction system"/>
    <property type="evidence" value="ECO:0007669"/>
    <property type="project" value="InterPro"/>
</dbReference>
<dbReference type="Gene3D" id="3.30.450.40">
    <property type="match status" value="1"/>
</dbReference>
<dbReference type="eggNOG" id="COG2203">
    <property type="taxonomic scope" value="Bacteria"/>
</dbReference>
<dbReference type="CDD" id="cd00077">
    <property type="entry name" value="HDc"/>
    <property type="match status" value="1"/>
</dbReference>
<evidence type="ECO:0000313" key="6">
    <source>
        <dbReference type="Proteomes" id="UP000002586"/>
    </source>
</evidence>
<dbReference type="STRING" id="156889.Mmc1_1813"/>
<dbReference type="SMART" id="SM00471">
    <property type="entry name" value="HDc"/>
    <property type="match status" value="1"/>
</dbReference>
<dbReference type="eggNOG" id="COG3437">
    <property type="taxonomic scope" value="Bacteria"/>
</dbReference>
<keyword evidence="1" id="KW-0597">Phosphoprotein</keyword>
<dbReference type="PROSITE" id="PS51832">
    <property type="entry name" value="HD_GYP"/>
    <property type="match status" value="1"/>
</dbReference>
<protein>
    <submittedName>
        <fullName evidence="5">Response regulator receiver modulated metal dependent phosphohydrolase</fullName>
    </submittedName>
</protein>
<dbReference type="OrthoDB" id="7326651at2"/>
<dbReference type="EMBL" id="CP000471">
    <property type="protein sequence ID" value="ABK44321.1"/>
    <property type="molecule type" value="Genomic_DNA"/>
</dbReference>
<dbReference type="HOGENOM" id="CLU_000445_92_10_5"/>
<dbReference type="InterPro" id="IPR029016">
    <property type="entry name" value="GAF-like_dom_sf"/>
</dbReference>
<dbReference type="InterPro" id="IPR052020">
    <property type="entry name" value="Cyclic_di-GMP/3'3'-cGAMP_PDE"/>
</dbReference>
<dbReference type="InterPro" id="IPR037522">
    <property type="entry name" value="HD_GYP_dom"/>
</dbReference>
<feature type="modified residue" description="4-aspartylphosphate" evidence="1">
    <location>
        <position position="84"/>
    </location>
</feature>
<dbReference type="SUPFAM" id="SSF55781">
    <property type="entry name" value="GAF domain-like"/>
    <property type="match status" value="1"/>
</dbReference>
<feature type="domain" description="HD-GYP" evidence="4">
    <location>
        <begin position="318"/>
        <end position="512"/>
    </location>
</feature>
<feature type="region of interest" description="Disordered" evidence="2">
    <location>
        <begin position="1"/>
        <end position="20"/>
    </location>
</feature>
<evidence type="ECO:0000259" key="3">
    <source>
        <dbReference type="PROSITE" id="PS50110"/>
    </source>
</evidence>
<dbReference type="Gene3D" id="1.10.3210.10">
    <property type="entry name" value="Hypothetical protein af1432"/>
    <property type="match status" value="1"/>
</dbReference>
<evidence type="ECO:0000256" key="1">
    <source>
        <dbReference type="PROSITE-ProRule" id="PRU00169"/>
    </source>
</evidence>
<feature type="compositionally biased region" description="Basic and acidic residues" evidence="2">
    <location>
        <begin position="1"/>
        <end position="15"/>
    </location>
</feature>
<evidence type="ECO:0000259" key="4">
    <source>
        <dbReference type="PROSITE" id="PS51832"/>
    </source>
</evidence>
<dbReference type="Pfam" id="PF11849">
    <property type="entry name" value="DUF3369"/>
    <property type="match status" value="1"/>
</dbReference>
<organism evidence="5 6">
    <name type="scientific">Magnetococcus marinus (strain ATCC BAA-1437 / JCM 17883 / MC-1)</name>
    <dbReference type="NCBI Taxonomy" id="156889"/>
    <lineage>
        <taxon>Bacteria</taxon>
        <taxon>Pseudomonadati</taxon>
        <taxon>Pseudomonadota</taxon>
        <taxon>Magnetococcia</taxon>
        <taxon>Magnetococcales</taxon>
        <taxon>Magnetococcaceae</taxon>
        <taxon>Magnetococcus</taxon>
    </lineage>
</organism>
<evidence type="ECO:0000313" key="5">
    <source>
        <dbReference type="EMBL" id="ABK44321.1"/>
    </source>
</evidence>
<keyword evidence="6" id="KW-1185">Reference proteome</keyword>
<feature type="domain" description="Response regulatory" evidence="3">
    <location>
        <begin position="29"/>
        <end position="153"/>
    </location>
</feature>
<reference evidence="5 6" key="2">
    <citation type="journal article" date="2012" name="Int. J. Syst. Evol. Microbiol.">
        <title>Magnetococcus marinus gen. nov., sp. nov., a marine, magnetotactic bacterium that represents a novel lineage (Magnetococcaceae fam. nov.; Magnetococcales ord. nov.) at the base of the Alphaproteobacteria.</title>
        <authorList>
            <person name="Bazylinski D.A."/>
            <person name="Williams T.J."/>
            <person name="Lefevre C.T."/>
            <person name="Berg R.J."/>
            <person name="Zhang C.L."/>
            <person name="Bowser S.S."/>
            <person name="Dean A.J."/>
            <person name="Beveridge T.J."/>
        </authorList>
    </citation>
    <scope>NUCLEOTIDE SEQUENCE [LARGE SCALE GENOMIC DNA]</scope>
    <source>
        <strain evidence="6">ATCC BAA-1437 / JCM 17883 / MC-1</strain>
    </source>
</reference>
<sequence>MKLIRKIRDTKDRAKPLQKQEVSRDNPWRVLVVDDDEDIHVLTCLNLRDFSFAGQAIEIVSARSAEEAKQVMTTQAPFAVAFIDVVMEEEDAGLKLVEWIRESWGDQQIRLIIRTGQPGVAPERYVIDNYDIDDYKDKTELTANRLYTALRTAIKAYRDLQVIETNRLGLERILESTPNLFPRNIEVVPEFFQGVLTQIISLCHLGKNSMVSSGDGMILTLSGEKVVVQAGTGDFEDKQSSKTAAVVTLCQQVMQSERKVDELGHSVQLIPLTTHHRNMGYIYLENTDQLTDNDRHIIQVMANQFAAVLANLQLTMDLQEANRHAMHMLAIAAEFKDTDTGNHIKRIANLVTQVAIDLGVRQLDALRMGQASKLHDIGKIGVPDHILRKPEQLSSEEFEVIKAHPGIGATILGGQNWFEMAHDIALYHHEKWNGTGYPRGLSGEEIPLAARIVAIADVFDALTNIRPYKTAWSLEEAMDEIVRGRGVHFDPNIVDIFVRLYKEKKLHELCGL</sequence>
<dbReference type="Proteomes" id="UP000002586">
    <property type="component" value="Chromosome"/>
</dbReference>
<dbReference type="AlphaFoldDB" id="A0L8M8"/>
<dbReference type="SUPFAM" id="SSF52172">
    <property type="entry name" value="CheY-like"/>
    <property type="match status" value="1"/>
</dbReference>
<keyword evidence="5" id="KW-0378">Hydrolase</keyword>
<dbReference type="PANTHER" id="PTHR45228">
    <property type="entry name" value="CYCLIC DI-GMP PHOSPHODIESTERASE TM_0186-RELATED"/>
    <property type="match status" value="1"/>
</dbReference>
<dbReference type="RefSeq" id="WP_011713465.1">
    <property type="nucleotide sequence ID" value="NC_008576.1"/>
</dbReference>
<dbReference type="InterPro" id="IPR021800">
    <property type="entry name" value="DUF3369"/>
</dbReference>
<dbReference type="eggNOG" id="COG0784">
    <property type="taxonomic scope" value="Bacteria"/>
</dbReference>
<dbReference type="InterPro" id="IPR003607">
    <property type="entry name" value="HD/PDEase_dom"/>
</dbReference>